<evidence type="ECO:0000256" key="1">
    <source>
        <dbReference type="PROSITE-ProRule" id="PRU00834"/>
    </source>
</evidence>
<keyword evidence="4" id="KW-1185">Reference proteome</keyword>
<dbReference type="EMBL" id="JADBGQ010000005">
    <property type="protein sequence ID" value="KAG5399061.1"/>
    <property type="molecule type" value="Genomic_DNA"/>
</dbReference>
<dbReference type="InterPro" id="IPR007853">
    <property type="entry name" value="Znf_DNL-typ"/>
</dbReference>
<dbReference type="PROSITE" id="PS51501">
    <property type="entry name" value="ZF_DNL"/>
    <property type="match status" value="1"/>
</dbReference>
<proteinExistence type="predicted"/>
<protein>
    <recommendedName>
        <fullName evidence="2">DNL-type domain-containing protein</fullName>
    </recommendedName>
</protein>
<evidence type="ECO:0000259" key="2">
    <source>
        <dbReference type="PROSITE" id="PS51501"/>
    </source>
</evidence>
<comment type="caution">
    <text evidence="3">The sequence shown here is derived from an EMBL/GenBank/DDBJ whole genome shotgun (WGS) entry which is preliminary data.</text>
</comment>
<gene>
    <name evidence="3" type="primary">A05g509860.1_BraROA</name>
    <name evidence="3" type="ORF">IGI04_020875</name>
</gene>
<dbReference type="Pfam" id="PF05180">
    <property type="entry name" value="zf-DNL"/>
    <property type="match status" value="1"/>
</dbReference>
<dbReference type="PANTHER" id="PTHR20922:SF19">
    <property type="entry name" value="F24J5.3"/>
    <property type="match status" value="1"/>
</dbReference>
<keyword evidence="1" id="KW-0862">Zinc</keyword>
<dbReference type="PANTHER" id="PTHR20922">
    <property type="entry name" value="DNL-TYPE ZINC FINGER PROTEIN"/>
    <property type="match status" value="1"/>
</dbReference>
<organism evidence="3 4">
    <name type="scientific">Brassica rapa subsp. trilocularis</name>
    <dbReference type="NCBI Taxonomy" id="1813537"/>
    <lineage>
        <taxon>Eukaryota</taxon>
        <taxon>Viridiplantae</taxon>
        <taxon>Streptophyta</taxon>
        <taxon>Embryophyta</taxon>
        <taxon>Tracheophyta</taxon>
        <taxon>Spermatophyta</taxon>
        <taxon>Magnoliopsida</taxon>
        <taxon>eudicotyledons</taxon>
        <taxon>Gunneridae</taxon>
        <taxon>Pentapetalae</taxon>
        <taxon>rosids</taxon>
        <taxon>malvids</taxon>
        <taxon>Brassicales</taxon>
        <taxon>Brassicaceae</taxon>
        <taxon>Brassiceae</taxon>
        <taxon>Brassica</taxon>
    </lineage>
</organism>
<feature type="domain" description="DNL-type" evidence="2">
    <location>
        <begin position="479"/>
        <end position="521"/>
    </location>
</feature>
<reference evidence="3 4" key="1">
    <citation type="submission" date="2021-03" db="EMBL/GenBank/DDBJ databases">
        <authorList>
            <person name="King G.J."/>
            <person name="Bancroft I."/>
            <person name="Baten A."/>
            <person name="Bloomfield J."/>
            <person name="Borpatragohain P."/>
            <person name="He Z."/>
            <person name="Irish N."/>
            <person name="Irwin J."/>
            <person name="Liu K."/>
            <person name="Mauleon R.P."/>
            <person name="Moore J."/>
            <person name="Morris R."/>
            <person name="Ostergaard L."/>
            <person name="Wang B."/>
            <person name="Wells R."/>
        </authorList>
    </citation>
    <scope>NUCLEOTIDE SEQUENCE [LARGE SCALE GENOMIC DNA]</scope>
    <source>
        <strain evidence="3">R-o-18</strain>
        <tissue evidence="3">Leaf</tissue>
    </source>
</reference>
<accession>A0ABQ7MJZ4</accession>
<keyword evidence="1" id="KW-0479">Metal-binding</keyword>
<name>A0ABQ7MJZ4_BRACM</name>
<keyword evidence="1" id="KW-0863">Zinc-finger</keyword>
<dbReference type="Proteomes" id="UP000823674">
    <property type="component" value="Chromosome A05"/>
</dbReference>
<evidence type="ECO:0000313" key="4">
    <source>
        <dbReference type="Proteomes" id="UP000823674"/>
    </source>
</evidence>
<sequence>MCVDSRVQRKFKGYVLTPNIGYGVTQENSSLVFQMGSSYHLLRDPSFEGDSSSTRVQFSINSNNLLSRNNRSRSSIFPAKECQQVMEKQGSSGEDDNQSLALSYIGSSIQRRGPHEQRNRLFSVLGSLTDLEEEESKDSSEGQVASVDIKLPRRRSYHLLQDPSFEGDSSSTRVQFSINSNNLLSRNNRSRSSIFPAKECQQVMEKQGSSGEDDNQSLALSYIGSSTQRRGPHEQRNRLFSVLGSLTDLEEEESKDSSEGQVASVDIKLPRRRSYHLLQDPSFEGDSSSTRVQFSINSNNLLSRNNRSRSSIFPAKECQQVMEKQGSSGEDDNQSLALSYIGSSTQRRGPHEQRNRLFSVLGSLTDLEEEESKDSSEGQVASVDIKLPRRRSLQVEFSCNSCGERTKRLINRLAYERGLVFVQYDFRKETSKDSSTQRRGPHEQRNRLFSVLGSLTDLEEEESKDSSEGQVASVDIKLPRRRSLQVEFSCNSCGERTKRLINRLAYERGLVFVQCGGCLNS</sequence>
<evidence type="ECO:0000313" key="3">
    <source>
        <dbReference type="EMBL" id="KAG5399061.1"/>
    </source>
</evidence>
<dbReference type="InterPro" id="IPR024158">
    <property type="entry name" value="Mt_import_TIM15"/>
</dbReference>